<dbReference type="Proteomes" id="UP001436462">
    <property type="component" value="Unassembled WGS sequence"/>
</dbReference>
<dbReference type="RefSeq" id="WP_349420340.1">
    <property type="nucleotide sequence ID" value="NZ_JBEEWF010000028.1"/>
</dbReference>
<evidence type="ECO:0000313" key="1">
    <source>
        <dbReference type="EMBL" id="MEQ5350153.1"/>
    </source>
</evidence>
<name>A0ABV1LEI6_9GAMM</name>
<gene>
    <name evidence="1" type="ORF">ABN253_18470</name>
</gene>
<reference evidence="1 2" key="1">
    <citation type="submission" date="2024-04" db="EMBL/GenBank/DDBJ databases">
        <title>Role of Flies in the Dissemination of Carbapenem-Resistant Enterobacteriaceae (CRE): An Epidemiological and Genomic Study in China.</title>
        <authorList>
            <person name="Kaichao C."/>
            <person name="Zhang R."/>
            <person name="Chen S."/>
        </authorList>
    </citation>
    <scope>NUCLEOTIDE SEQUENCE [LARGE SCALE GENOMIC DNA]</scope>
    <source>
        <strain evidence="2">fly-1011</strain>
    </source>
</reference>
<organism evidence="1 2">
    <name type="scientific">Proteus genomosp. 6</name>
    <dbReference type="NCBI Taxonomy" id="1311820"/>
    <lineage>
        <taxon>Bacteria</taxon>
        <taxon>Pseudomonadati</taxon>
        <taxon>Pseudomonadota</taxon>
        <taxon>Gammaproteobacteria</taxon>
        <taxon>Enterobacterales</taxon>
        <taxon>Morganellaceae</taxon>
        <taxon>Proteus</taxon>
    </lineage>
</organism>
<sequence>MLCISTPRYQHAVIEVGSCGSGTKIVPMRWQLTVLLGASANSSTDDVVQYIDIKDYQ</sequence>
<accession>A0ABV1LEI6</accession>
<protein>
    <submittedName>
        <fullName evidence="1">Uncharacterized protein</fullName>
    </submittedName>
</protein>
<keyword evidence="2" id="KW-1185">Reference proteome</keyword>
<evidence type="ECO:0000313" key="2">
    <source>
        <dbReference type="Proteomes" id="UP001436462"/>
    </source>
</evidence>
<comment type="caution">
    <text evidence="1">The sequence shown here is derived from an EMBL/GenBank/DDBJ whole genome shotgun (WGS) entry which is preliminary data.</text>
</comment>
<dbReference type="EMBL" id="JBEEWF010000028">
    <property type="protein sequence ID" value="MEQ5350153.1"/>
    <property type="molecule type" value="Genomic_DNA"/>
</dbReference>
<proteinExistence type="predicted"/>